<reference evidence="8" key="1">
    <citation type="submission" date="2021-07" db="EMBL/GenBank/DDBJ databases">
        <title>Complete genome sequencing of a Clostridium isolate.</title>
        <authorList>
            <person name="Ueki A."/>
            <person name="Tonouchi A."/>
        </authorList>
    </citation>
    <scope>NUCLEOTIDE SEQUENCE [LARGE SCALE GENOMIC DNA]</scope>
    <source>
        <strain evidence="8">C5S11</strain>
    </source>
</reference>
<dbReference type="RefSeq" id="WP_224033452.1">
    <property type="nucleotide sequence ID" value="NZ_AP024849.1"/>
</dbReference>
<protein>
    <recommendedName>
        <fullName evidence="9">Heparin-sulfate lyase N-terminal domain-containing protein</fullName>
    </recommendedName>
</protein>
<evidence type="ECO:0000256" key="4">
    <source>
        <dbReference type="ARBA" id="ARBA00023239"/>
    </source>
</evidence>
<evidence type="ECO:0000256" key="2">
    <source>
        <dbReference type="ARBA" id="ARBA00022729"/>
    </source>
</evidence>
<evidence type="ECO:0000259" key="6">
    <source>
        <dbReference type="Pfam" id="PF16889"/>
    </source>
</evidence>
<keyword evidence="2" id="KW-0732">Signal</keyword>
<dbReference type="SUPFAM" id="SSF48230">
    <property type="entry name" value="Chondroitin AC/alginate lyase"/>
    <property type="match status" value="1"/>
</dbReference>
<dbReference type="Proteomes" id="UP000824633">
    <property type="component" value="Chromosome"/>
</dbReference>
<dbReference type="InterPro" id="IPR031680">
    <property type="entry name" value="Hepar_II_III_N"/>
</dbReference>
<dbReference type="Pfam" id="PF16889">
    <property type="entry name" value="Hepar_II_III_N"/>
    <property type="match status" value="1"/>
</dbReference>
<dbReference type="PANTHER" id="PTHR39210:SF1">
    <property type="entry name" value="HEPARIN-SULFATE LYASE"/>
    <property type="match status" value="1"/>
</dbReference>
<evidence type="ECO:0000313" key="8">
    <source>
        <dbReference type="Proteomes" id="UP000824633"/>
    </source>
</evidence>
<name>A0ABM7T514_9CLOT</name>
<feature type="domain" description="Heparin-sulfate lyase N-terminal" evidence="6">
    <location>
        <begin position="65"/>
        <end position="378"/>
    </location>
</feature>
<gene>
    <name evidence="7" type="ORF">psyc5s11_31350</name>
</gene>
<evidence type="ECO:0008006" key="9">
    <source>
        <dbReference type="Google" id="ProtNLM"/>
    </source>
</evidence>
<evidence type="ECO:0000259" key="5">
    <source>
        <dbReference type="Pfam" id="PF07940"/>
    </source>
</evidence>
<dbReference type="Pfam" id="PF07940">
    <property type="entry name" value="Hepar_II_III_C"/>
    <property type="match status" value="1"/>
</dbReference>
<sequence>MKNRKLEKLKNMTVKIILKKVLRKINKKIYYSYRKVRIKNNKITLRNSLFYDFTPNCKFLYDIGKKEHYILELNNLLANDSIIILANKICNHEFNLLGSSDKYLGKEIHWNDDFKTGFKWENKFYKDIKIVDLYNNADVKLPWELSRFQHIFTIGKAYWITNDKKYALEFKAEVEDWIEKNPVEMSVNWTCTMDVAIRAVNLICGYFFFQKSSCIDYKFWSEFNKSLYLHGRFIYINLENEGQYNTNHYLADLAGLIWLGIYFQNFSVQDNEKKNNPKDWLEFGILEFEKEMKKEVNEDGTDYEASTSYHRLVTEIFLITTGLCNKNNINFSKEYIKKLEKMCEFIMDITKSNGLSPIIGDADDGRLLVLSNYEEWNKRDFNHVLGISGEYFNRDDFRAMGNEYKEDALWIMGYYKFKNKVIHLKSKAYSNGGYYILKNKRTYCIIRCGELSCRGEGGHSHNDQLSFELNVDGEDFIIDPGTYVYTSDYKMRNMFRSTRMHSTLCIDNLEQNDFDECDLFNMREQSFGKCKLFNDTTFCGEHYGYKEKYGLLHERKINLLNDKLVIEDNIIGRKACNMVCLNFILDSGVEINEKDNGIELNKMEKRIFLEFNNKYSICDAFVSYGYGQRLHSKKIEIEINDIKNITKIIYS</sequence>
<organism evidence="7 8">
    <name type="scientific">Clostridium gelidum</name>
    <dbReference type="NCBI Taxonomy" id="704125"/>
    <lineage>
        <taxon>Bacteria</taxon>
        <taxon>Bacillati</taxon>
        <taxon>Bacillota</taxon>
        <taxon>Clostridia</taxon>
        <taxon>Eubacteriales</taxon>
        <taxon>Clostridiaceae</taxon>
        <taxon>Clostridium</taxon>
    </lineage>
</organism>
<keyword evidence="8" id="KW-1185">Reference proteome</keyword>
<proteinExistence type="predicted"/>
<dbReference type="PANTHER" id="PTHR39210">
    <property type="entry name" value="HEPARIN-SULFATE LYASE"/>
    <property type="match status" value="1"/>
</dbReference>
<dbReference type="InterPro" id="IPR008929">
    <property type="entry name" value="Chondroitin_lyas"/>
</dbReference>
<comment type="subcellular location">
    <subcellularLocation>
        <location evidence="1">Periplasm</location>
    </subcellularLocation>
</comment>
<dbReference type="EMBL" id="AP024849">
    <property type="protein sequence ID" value="BCZ47068.1"/>
    <property type="molecule type" value="Genomic_DNA"/>
</dbReference>
<dbReference type="InterPro" id="IPR012480">
    <property type="entry name" value="Hepar_II_III_C"/>
</dbReference>
<evidence type="ECO:0000313" key="7">
    <source>
        <dbReference type="EMBL" id="BCZ47068.1"/>
    </source>
</evidence>
<accession>A0ABM7T514</accession>
<feature type="domain" description="Heparinase II/III-like C-terminal" evidence="5">
    <location>
        <begin position="425"/>
        <end position="598"/>
    </location>
</feature>
<dbReference type="Gene3D" id="2.70.98.70">
    <property type="match status" value="1"/>
</dbReference>
<keyword evidence="3" id="KW-0574">Periplasm</keyword>
<evidence type="ECO:0000256" key="3">
    <source>
        <dbReference type="ARBA" id="ARBA00022764"/>
    </source>
</evidence>
<dbReference type="Gene3D" id="1.50.10.100">
    <property type="entry name" value="Chondroitin AC/alginate lyase"/>
    <property type="match status" value="1"/>
</dbReference>
<keyword evidence="4" id="KW-0456">Lyase</keyword>
<evidence type="ECO:0000256" key="1">
    <source>
        <dbReference type="ARBA" id="ARBA00004418"/>
    </source>
</evidence>